<evidence type="ECO:0000313" key="8">
    <source>
        <dbReference type="Proteomes" id="UP001272052"/>
    </source>
</evidence>
<evidence type="ECO:0000256" key="5">
    <source>
        <dbReference type="SAM" id="Phobius"/>
    </source>
</evidence>
<dbReference type="InterPro" id="IPR029045">
    <property type="entry name" value="ClpP/crotonase-like_dom_sf"/>
</dbReference>
<gene>
    <name evidence="7" type="ORF">MmiAt1_15830</name>
</gene>
<accession>A0ABU3VRD7</accession>
<feature type="transmembrane region" description="Helical" evidence="5">
    <location>
        <begin position="84"/>
        <end position="104"/>
    </location>
</feature>
<organism evidence="7 8">
    <name type="scientific">Methanimicrococcus hacksteinii</name>
    <dbReference type="NCBI Taxonomy" id="3028293"/>
    <lineage>
        <taxon>Archaea</taxon>
        <taxon>Methanobacteriati</taxon>
        <taxon>Methanobacteriota</taxon>
        <taxon>Stenosarchaea group</taxon>
        <taxon>Methanomicrobia</taxon>
        <taxon>Methanosarcinales</taxon>
        <taxon>Methanosarcinaceae</taxon>
        <taxon>Methanimicrococcus</taxon>
    </lineage>
</organism>
<comment type="caution">
    <text evidence="7">The sequence shown here is derived from an EMBL/GenBank/DDBJ whole genome shotgun (WGS) entry which is preliminary data.</text>
</comment>
<evidence type="ECO:0000256" key="2">
    <source>
        <dbReference type="ARBA" id="ARBA00022670"/>
    </source>
</evidence>
<dbReference type="InterPro" id="IPR002142">
    <property type="entry name" value="Peptidase_S49"/>
</dbReference>
<reference evidence="7 8" key="1">
    <citation type="submission" date="2023-06" db="EMBL/GenBank/DDBJ databases">
        <title>Genome sequence of Methanimicrococcus sp. At1.</title>
        <authorList>
            <person name="Protasov E."/>
            <person name="Platt K."/>
            <person name="Poehlein A."/>
            <person name="Daniel R."/>
            <person name="Brune A."/>
        </authorList>
    </citation>
    <scope>NUCLEOTIDE SEQUENCE [LARGE SCALE GENOMIC DNA]</scope>
    <source>
        <strain evidence="7 8">At1</strain>
    </source>
</reference>
<protein>
    <recommendedName>
        <fullName evidence="6">Peptidase S49 domain-containing protein</fullName>
    </recommendedName>
</protein>
<evidence type="ECO:0000256" key="1">
    <source>
        <dbReference type="ARBA" id="ARBA00008683"/>
    </source>
</evidence>
<dbReference type="EMBL" id="JAWDKC010000029">
    <property type="protein sequence ID" value="MDV0445978.1"/>
    <property type="molecule type" value="Genomic_DNA"/>
</dbReference>
<dbReference type="RefSeq" id="WP_318786414.1">
    <property type="nucleotide sequence ID" value="NZ_JAWDKC010000029.1"/>
</dbReference>
<evidence type="ECO:0000256" key="3">
    <source>
        <dbReference type="ARBA" id="ARBA00022801"/>
    </source>
</evidence>
<keyword evidence="4" id="KW-0720">Serine protease</keyword>
<dbReference type="Proteomes" id="UP001272052">
    <property type="component" value="Unassembled WGS sequence"/>
</dbReference>
<dbReference type="CDD" id="cd07023">
    <property type="entry name" value="S49_Sppa_N_C"/>
    <property type="match status" value="1"/>
</dbReference>
<dbReference type="SUPFAM" id="SSF52096">
    <property type="entry name" value="ClpP/crotonase"/>
    <property type="match status" value="1"/>
</dbReference>
<comment type="similarity">
    <text evidence="1">Belongs to the peptidase S49 family.</text>
</comment>
<keyword evidence="5" id="KW-0812">Transmembrane</keyword>
<name>A0ABU3VRD7_9EURY</name>
<keyword evidence="5" id="KW-1133">Transmembrane helix</keyword>
<dbReference type="Pfam" id="PF01343">
    <property type="entry name" value="Peptidase_S49"/>
    <property type="match status" value="1"/>
</dbReference>
<keyword evidence="3" id="KW-0378">Hydrolase</keyword>
<feature type="domain" description="Peptidase S49" evidence="6">
    <location>
        <begin position="181"/>
        <end position="332"/>
    </location>
</feature>
<dbReference type="Gene3D" id="3.90.226.10">
    <property type="entry name" value="2-enoyl-CoA Hydratase, Chain A, domain 1"/>
    <property type="match status" value="2"/>
</dbReference>
<keyword evidence="2" id="KW-0645">Protease</keyword>
<keyword evidence="8" id="KW-1185">Reference proteome</keyword>
<evidence type="ECO:0000259" key="6">
    <source>
        <dbReference type="Pfam" id="PF01343"/>
    </source>
</evidence>
<dbReference type="PANTHER" id="PTHR42987:SF4">
    <property type="entry name" value="PROTEASE SOHB-RELATED"/>
    <property type="match status" value="1"/>
</dbReference>
<dbReference type="InterPro" id="IPR047272">
    <property type="entry name" value="S49_SppA_C"/>
</dbReference>
<evidence type="ECO:0000256" key="4">
    <source>
        <dbReference type="ARBA" id="ARBA00022825"/>
    </source>
</evidence>
<dbReference type="PANTHER" id="PTHR42987">
    <property type="entry name" value="PEPTIDASE S49"/>
    <property type="match status" value="1"/>
</dbReference>
<keyword evidence="5" id="KW-0472">Membrane</keyword>
<dbReference type="NCBIfam" id="TIGR00706">
    <property type="entry name" value="SppA_dom"/>
    <property type="match status" value="1"/>
</dbReference>
<dbReference type="InterPro" id="IPR004635">
    <property type="entry name" value="Pept_S49_SppA"/>
</dbReference>
<evidence type="ECO:0000313" key="7">
    <source>
        <dbReference type="EMBL" id="MDV0445978.1"/>
    </source>
</evidence>
<sequence>MNQKTPDGSIQSGSSYRPYYSYVSEIESEENTSEIAQPAVSAPASQTPVAAPVPAAPVSAAPAPAAPASAAPAAPPQKKSNKGLTVFVIILLLFGVAAMVYVTLDDVPGSSGNKVAVIHVMGAMYTGDYVYGTGIAGSDAICGHIRNATDNSSVKAIVLRIDSPGGTASCSQEINMEIQRARAMGIPVVTSMADQATSAAYYVASQTDYIYASPGTMTGSIGVIGRHVDNSSVYEKDGVTITVFKSGDMKDMGADYREMTAEEKAYWQHIIDTSFKTFVNDVADGRGMTRDQVLKLADGRVYLGEDALKNGLIDGYGNLYVAADKAAELAGLESYSMYYPDQITLSSLFF</sequence>
<proteinExistence type="inferred from homology"/>